<organism evidence="2 3">
    <name type="scientific">Bartonella bovis m02</name>
    <dbReference type="NCBI Taxonomy" id="1094492"/>
    <lineage>
        <taxon>Bacteria</taxon>
        <taxon>Pseudomonadati</taxon>
        <taxon>Pseudomonadota</taxon>
        <taxon>Alphaproteobacteria</taxon>
        <taxon>Hyphomicrobiales</taxon>
        <taxon>Bartonellaceae</taxon>
        <taxon>Bartonella</taxon>
    </lineage>
</organism>
<gene>
    <name evidence="2" type="ORF">m02_10600</name>
</gene>
<evidence type="ECO:0000313" key="3">
    <source>
        <dbReference type="Proteomes" id="UP000014026"/>
    </source>
</evidence>
<feature type="compositionally biased region" description="Basic residues" evidence="1">
    <location>
        <begin position="20"/>
        <end position="32"/>
    </location>
</feature>
<dbReference type="EMBL" id="AGWB01000034">
    <property type="protein sequence ID" value="ENN90503.1"/>
    <property type="molecule type" value="Genomic_DNA"/>
</dbReference>
<dbReference type="HOGENOM" id="CLU_3393321_0_0_5"/>
<protein>
    <submittedName>
        <fullName evidence="2">Uncharacterized protein</fullName>
    </submittedName>
</protein>
<feature type="compositionally biased region" description="Polar residues" evidence="1">
    <location>
        <begin position="1"/>
        <end position="14"/>
    </location>
</feature>
<proteinExistence type="predicted"/>
<evidence type="ECO:0000256" key="1">
    <source>
        <dbReference type="SAM" id="MobiDB-lite"/>
    </source>
</evidence>
<accession>N6UJV6</accession>
<evidence type="ECO:0000313" key="2">
    <source>
        <dbReference type="EMBL" id="ENN90503.1"/>
    </source>
</evidence>
<dbReference type="AlphaFoldDB" id="N6UJV6"/>
<reference evidence="2 3" key="1">
    <citation type="journal article" date="2013" name="PLoS Genet.">
        <title>A gene transfer agent and a dynamic repertoire of secretion systems hold the keys to the explosive radiation of the emerging pathogen Bartonella.</title>
        <authorList>
            <person name="Guy L."/>
            <person name="Nystedt B."/>
            <person name="Toft C."/>
            <person name="Zaremba-Niedzwiedzka K."/>
            <person name="Berglund E.C."/>
            <person name="Granberg F."/>
            <person name="Naslund K."/>
            <person name="Eriksson A.S."/>
            <person name="Andersson S.G."/>
        </authorList>
    </citation>
    <scope>NUCLEOTIDE SEQUENCE [LARGE SCALE GENOMIC DNA]</scope>
    <source>
        <strain evidence="3">m02</strain>
    </source>
</reference>
<dbReference type="Proteomes" id="UP000014026">
    <property type="component" value="Unassembled WGS sequence"/>
</dbReference>
<sequence>NPITITHISPFNHSGETRQKYSKKQKTKTKPY</sequence>
<name>N6UJV6_9HYPH</name>
<comment type="caution">
    <text evidence="2">The sequence shown here is derived from an EMBL/GenBank/DDBJ whole genome shotgun (WGS) entry which is preliminary data.</text>
</comment>
<feature type="non-terminal residue" evidence="2">
    <location>
        <position position="1"/>
    </location>
</feature>
<feature type="region of interest" description="Disordered" evidence="1">
    <location>
        <begin position="1"/>
        <end position="32"/>
    </location>
</feature>